<evidence type="ECO:0000256" key="4">
    <source>
        <dbReference type="ARBA" id="ARBA00023163"/>
    </source>
</evidence>
<dbReference type="PANTHER" id="PTHR30537">
    <property type="entry name" value="HTH-TYPE TRANSCRIPTIONAL REGULATOR"/>
    <property type="match status" value="1"/>
</dbReference>
<evidence type="ECO:0000313" key="6">
    <source>
        <dbReference type="EMBL" id="WNH48815.1"/>
    </source>
</evidence>
<comment type="similarity">
    <text evidence="1">Belongs to the LysR transcriptional regulatory family.</text>
</comment>
<evidence type="ECO:0000256" key="2">
    <source>
        <dbReference type="ARBA" id="ARBA00023015"/>
    </source>
</evidence>
<dbReference type="SUPFAM" id="SSF46785">
    <property type="entry name" value="Winged helix' DNA-binding domain"/>
    <property type="match status" value="1"/>
</dbReference>
<protein>
    <submittedName>
        <fullName evidence="6">LysR family transcriptional regulator</fullName>
    </submittedName>
</protein>
<keyword evidence="4" id="KW-0804">Transcription</keyword>
<dbReference type="PROSITE" id="PS50931">
    <property type="entry name" value="HTH_LYSR"/>
    <property type="match status" value="1"/>
</dbReference>
<evidence type="ECO:0000256" key="3">
    <source>
        <dbReference type="ARBA" id="ARBA00023125"/>
    </source>
</evidence>
<dbReference type="SUPFAM" id="SSF53850">
    <property type="entry name" value="Periplasmic binding protein-like II"/>
    <property type="match status" value="1"/>
</dbReference>
<dbReference type="Gene3D" id="1.10.10.10">
    <property type="entry name" value="Winged helix-like DNA-binding domain superfamily/Winged helix DNA-binding domain"/>
    <property type="match status" value="1"/>
</dbReference>
<keyword evidence="2" id="KW-0805">Transcription regulation</keyword>
<dbReference type="Pfam" id="PF03466">
    <property type="entry name" value="LysR_substrate"/>
    <property type="match status" value="1"/>
</dbReference>
<dbReference type="InterPro" id="IPR036390">
    <property type="entry name" value="WH_DNA-bd_sf"/>
</dbReference>
<dbReference type="Pfam" id="PF00126">
    <property type="entry name" value="HTH_1"/>
    <property type="match status" value="1"/>
</dbReference>
<evidence type="ECO:0000313" key="7">
    <source>
        <dbReference type="Proteomes" id="UP001305421"/>
    </source>
</evidence>
<dbReference type="Proteomes" id="UP001305421">
    <property type="component" value="Chromosome"/>
</dbReference>
<reference evidence="6 7" key="1">
    <citation type="submission" date="2022-12" db="EMBL/GenBank/DDBJ databases">
        <title>Two new species, Stenotrophomonas aracearum and Stenotrophomonas oahuensis, isolated from Anthurium (Araceae family) in Hawaii.</title>
        <authorList>
            <person name="Chunag S.C."/>
            <person name="Dobhal S."/>
            <person name="Alvarez A."/>
            <person name="Arif M."/>
        </authorList>
    </citation>
    <scope>NUCLEOTIDE SEQUENCE [LARGE SCALE GENOMIC DNA]</scope>
    <source>
        <strain evidence="6 7">A5588</strain>
    </source>
</reference>
<organism evidence="6 7">
    <name type="scientific">Stenotrophomonas aracearum</name>
    <dbReference type="NCBI Taxonomy" id="3003272"/>
    <lineage>
        <taxon>Bacteria</taxon>
        <taxon>Pseudomonadati</taxon>
        <taxon>Pseudomonadota</taxon>
        <taxon>Gammaproteobacteria</taxon>
        <taxon>Lysobacterales</taxon>
        <taxon>Lysobacteraceae</taxon>
        <taxon>Stenotrophomonas</taxon>
    </lineage>
</organism>
<evidence type="ECO:0000259" key="5">
    <source>
        <dbReference type="PROSITE" id="PS50931"/>
    </source>
</evidence>
<keyword evidence="3" id="KW-0238">DNA-binding</keyword>
<dbReference type="Gene3D" id="3.40.190.290">
    <property type="match status" value="1"/>
</dbReference>
<dbReference type="RefSeq" id="WP_311183329.1">
    <property type="nucleotide sequence ID" value="NZ_CP115543.1"/>
</dbReference>
<keyword evidence="7" id="KW-1185">Reference proteome</keyword>
<proteinExistence type="inferred from homology"/>
<dbReference type="CDD" id="cd08422">
    <property type="entry name" value="PBP2_CrgA_like"/>
    <property type="match status" value="1"/>
</dbReference>
<accession>A0ABY9YEE8</accession>
<sequence>MQISDVRIFLAVVAAKGLAAASRQLDLAPMQVTRRVAALEDELGVRLLHRTTRSVSLTAEGEAFLSYATAMQEAEDSAKRELGRSPTQVTGHLKVSAPTVFGQAVIVPLLGPLLREHPELRIELDLSDRVLDIVAQGFDLAIRIATLRDSELVARRMADNPRVLCASPGYLGMRGTPRILSDLERHDCIQLSPVSHWPFIVAGSVTRKRLHGRVATNSVEAARSAALQGLGIAMLTYWDVHQQLLDGTLVEIILDDAGTEALAVWAVMPTRRFVPARVNVFLDALAQAMKRTAP</sequence>
<dbReference type="EMBL" id="CP115543">
    <property type="protein sequence ID" value="WNH48815.1"/>
    <property type="molecule type" value="Genomic_DNA"/>
</dbReference>
<dbReference type="PANTHER" id="PTHR30537:SF5">
    <property type="entry name" value="HTH-TYPE TRANSCRIPTIONAL ACTIVATOR TTDR-RELATED"/>
    <property type="match status" value="1"/>
</dbReference>
<evidence type="ECO:0000256" key="1">
    <source>
        <dbReference type="ARBA" id="ARBA00009437"/>
    </source>
</evidence>
<dbReference type="InterPro" id="IPR036388">
    <property type="entry name" value="WH-like_DNA-bd_sf"/>
</dbReference>
<dbReference type="InterPro" id="IPR058163">
    <property type="entry name" value="LysR-type_TF_proteobact-type"/>
</dbReference>
<gene>
    <name evidence="6" type="ORF">PDM28_00315</name>
</gene>
<name>A0ABY9YEE8_9GAMM</name>
<feature type="domain" description="HTH lysR-type" evidence="5">
    <location>
        <begin position="1"/>
        <end position="58"/>
    </location>
</feature>
<dbReference type="InterPro" id="IPR005119">
    <property type="entry name" value="LysR_subst-bd"/>
</dbReference>
<dbReference type="InterPro" id="IPR000847">
    <property type="entry name" value="LysR_HTH_N"/>
</dbReference>